<dbReference type="PANTHER" id="PTHR28641:SF1">
    <property type="entry name" value="MALONYL-COA DECARBOXYLASE, MITOCHONDRIAL"/>
    <property type="match status" value="1"/>
</dbReference>
<dbReference type="GO" id="GO:0006633">
    <property type="term" value="P:fatty acid biosynthetic process"/>
    <property type="evidence" value="ECO:0007669"/>
    <property type="project" value="InterPro"/>
</dbReference>
<feature type="domain" description="Malonyl-CoA decarboxylase N-terminal" evidence="2">
    <location>
        <begin position="110"/>
        <end position="197"/>
    </location>
</feature>
<dbReference type="GO" id="GO:0005759">
    <property type="term" value="C:mitochondrial matrix"/>
    <property type="evidence" value="ECO:0007669"/>
    <property type="project" value="TreeGrafter"/>
</dbReference>
<dbReference type="GO" id="GO:0005782">
    <property type="term" value="C:peroxisomal matrix"/>
    <property type="evidence" value="ECO:0007669"/>
    <property type="project" value="TreeGrafter"/>
</dbReference>
<evidence type="ECO:0000259" key="1">
    <source>
        <dbReference type="Pfam" id="PF05292"/>
    </source>
</evidence>
<dbReference type="Proteomes" id="UP001431209">
    <property type="component" value="Unassembled WGS sequence"/>
</dbReference>
<evidence type="ECO:0000313" key="4">
    <source>
        <dbReference type="Proteomes" id="UP001431209"/>
    </source>
</evidence>
<dbReference type="PANTHER" id="PTHR28641">
    <property type="match status" value="1"/>
</dbReference>
<dbReference type="InterPro" id="IPR007956">
    <property type="entry name" value="Malonyl_CoA_deC_C"/>
</dbReference>
<name>A0AAW2ZJ90_9EUKA</name>
<dbReference type="InterPro" id="IPR035372">
    <property type="entry name" value="MCD_N"/>
</dbReference>
<dbReference type="EMBL" id="JAOPGA020001558">
    <property type="protein sequence ID" value="KAL0489448.1"/>
    <property type="molecule type" value="Genomic_DNA"/>
</dbReference>
<dbReference type="GO" id="GO:0050080">
    <property type="term" value="F:malonyl-CoA decarboxylase activity"/>
    <property type="evidence" value="ECO:0007669"/>
    <property type="project" value="InterPro"/>
</dbReference>
<dbReference type="InterPro" id="IPR042303">
    <property type="entry name" value="Malonyl_CoA_deC_C_sf"/>
</dbReference>
<comment type="caution">
    <text evidence="3">The sequence shown here is derived from an EMBL/GenBank/DDBJ whole genome shotgun (WGS) entry which is preliminary data.</text>
</comment>
<keyword evidence="4" id="KW-1185">Reference proteome</keyword>
<protein>
    <submittedName>
        <fullName evidence="3">Malonyl-CoA decarboxylase</fullName>
    </submittedName>
</protein>
<dbReference type="Gene3D" id="3.40.630.150">
    <property type="entry name" value="Malonyl-CoA decarboxylase, catalytic domain"/>
    <property type="match status" value="1"/>
</dbReference>
<evidence type="ECO:0000313" key="3">
    <source>
        <dbReference type="EMBL" id="KAL0489448.1"/>
    </source>
</evidence>
<reference evidence="3 4" key="1">
    <citation type="submission" date="2024-03" db="EMBL/GenBank/DDBJ databases">
        <title>The Acrasis kona genome and developmental transcriptomes reveal deep origins of eukaryotic multicellular pathways.</title>
        <authorList>
            <person name="Sheikh S."/>
            <person name="Fu C.-J."/>
            <person name="Brown M.W."/>
            <person name="Baldauf S.L."/>
        </authorList>
    </citation>
    <scope>NUCLEOTIDE SEQUENCE [LARGE SCALE GENOMIC DNA]</scope>
    <source>
        <strain evidence="3 4">ATCC MYA-3509</strain>
    </source>
</reference>
<feature type="domain" description="Malonyl-CoA decarboxylase C-terminal" evidence="1">
    <location>
        <begin position="201"/>
        <end position="450"/>
    </location>
</feature>
<dbReference type="Pfam" id="PF17408">
    <property type="entry name" value="MCD_N"/>
    <property type="match status" value="1"/>
</dbReference>
<proteinExistence type="predicted"/>
<dbReference type="GO" id="GO:0006085">
    <property type="term" value="P:acetyl-CoA biosynthetic process"/>
    <property type="evidence" value="ECO:0007669"/>
    <property type="project" value="TreeGrafter"/>
</dbReference>
<organism evidence="3 4">
    <name type="scientific">Acrasis kona</name>
    <dbReference type="NCBI Taxonomy" id="1008807"/>
    <lineage>
        <taxon>Eukaryota</taxon>
        <taxon>Discoba</taxon>
        <taxon>Heterolobosea</taxon>
        <taxon>Tetramitia</taxon>
        <taxon>Eutetramitia</taxon>
        <taxon>Acrasidae</taxon>
        <taxon>Acrasis</taxon>
    </lineage>
</organism>
<dbReference type="Gene3D" id="1.20.140.90">
    <property type="entry name" value="Malonyl-CoA decarboxylase, oligemerization domain"/>
    <property type="match status" value="1"/>
</dbReference>
<sequence length="479" mass="55759">MRRFNVIKKHIYPCIPQSTSFHVLSFNVNSGSSEKQTSANSDSLKQYWLAVQNYIRSDQYEPAAIPTNPILESNELEKVPDQSVRTLCEEFIRLDKKGKRRFFDIMASSYGPNLDKVKERATQYLESPVEHQYNAYLKLKKVMTPSYEQFLEHVIKQPNGMKFVIDMRSDLLDTLSEEKSQTLLDLDSSLHEILSNWVSYSFLEMRELTWDSPSSLLEKIIHYERVHPIANFESLKQRLTKPRSLYYFSHPLMPTEPLIFVQVSLQETVPNTMKQIFDNNGGSVAVFYSISSTQKGLRGIELGNFLIKRVVHKLSHESKNIKTFVTLSPIPGFSKWLTSKLHMNVQNGKFYDDSLLTPSEKDVLGRHPESALLELLESNRPEELQKLETMMMRLCVRYLYQEKKRRKALDPVANFHIRNGAQLFRVNWNADPSSRRYKESYGMMVNYKYDLDNIESNNRKYLLDDHITAGQSILDIVNK</sequence>
<dbReference type="GO" id="GO:2001294">
    <property type="term" value="P:malonyl-CoA catabolic process"/>
    <property type="evidence" value="ECO:0007669"/>
    <property type="project" value="TreeGrafter"/>
</dbReference>
<dbReference type="InterPro" id="IPR038351">
    <property type="entry name" value="MCD_N_sf"/>
</dbReference>
<evidence type="ECO:0000259" key="2">
    <source>
        <dbReference type="Pfam" id="PF17408"/>
    </source>
</evidence>
<gene>
    <name evidence="3" type="ORF">AKO1_009156</name>
</gene>
<dbReference type="Pfam" id="PF05292">
    <property type="entry name" value="MCD"/>
    <property type="match status" value="1"/>
</dbReference>
<accession>A0AAW2ZJ90</accession>
<dbReference type="InterPro" id="IPR038917">
    <property type="entry name" value="Malonyl_CoA_deC"/>
</dbReference>
<dbReference type="AlphaFoldDB" id="A0AAW2ZJ90"/>